<feature type="transmembrane region" description="Helical" evidence="1">
    <location>
        <begin position="194"/>
        <end position="212"/>
    </location>
</feature>
<feature type="transmembrane region" description="Helical" evidence="1">
    <location>
        <begin position="125"/>
        <end position="143"/>
    </location>
</feature>
<gene>
    <name evidence="2" type="ORF">C462_14338</name>
</gene>
<evidence type="ECO:0000256" key="1">
    <source>
        <dbReference type="SAM" id="Phobius"/>
    </source>
</evidence>
<comment type="caution">
    <text evidence="2">The sequence shown here is derived from an EMBL/GenBank/DDBJ whole genome shotgun (WGS) entry which is preliminary data.</text>
</comment>
<proteinExistence type="predicted"/>
<evidence type="ECO:0000313" key="2">
    <source>
        <dbReference type="EMBL" id="EMA68114.1"/>
    </source>
</evidence>
<protein>
    <submittedName>
        <fullName evidence="2">Uncharacterized protein</fullName>
    </submittedName>
</protein>
<dbReference type="PATRIC" id="fig|1230455.3.peg.2782"/>
<dbReference type="AlphaFoldDB" id="M0PEZ0"/>
<keyword evidence="1" id="KW-1133">Transmembrane helix</keyword>
<sequence length="233" mass="27040">MISSFTEVFNWAYEMRVTDRVSVLRNIITLYTTTVEGLIGNIDEIYESSKSNFTFYARESVDEFIGMQQEVSNYLLETQREFSELRRDLASSLSRDLFRVFGFLVVTWVGIILQLERITTASDVLSISLIPVIFYLALSIRAVHGLSQQFSSLEDSRDDYYRMYKKQMNEDLFSEIVNDDEDDKISSQFQTDKWIYYGLFGSLIILSLYTIIDLQFIQGPISDVIRSILSNSN</sequence>
<dbReference type="EMBL" id="AOJJ01000085">
    <property type="protein sequence ID" value="EMA68114.1"/>
    <property type="molecule type" value="Genomic_DNA"/>
</dbReference>
<keyword evidence="1" id="KW-0472">Membrane</keyword>
<name>M0PEZ0_9EURY</name>
<reference evidence="2 3" key="1">
    <citation type="journal article" date="2014" name="PLoS Genet.">
        <title>Phylogenetically driven sequencing of extremely halophilic archaea reveals strategies for static and dynamic osmo-response.</title>
        <authorList>
            <person name="Becker E.A."/>
            <person name="Seitzer P.M."/>
            <person name="Tritt A."/>
            <person name="Larsen D."/>
            <person name="Krusor M."/>
            <person name="Yao A.I."/>
            <person name="Wu D."/>
            <person name="Madern D."/>
            <person name="Eisen J.A."/>
            <person name="Darling A.E."/>
            <person name="Facciotti M.T."/>
        </authorList>
    </citation>
    <scope>NUCLEOTIDE SEQUENCE [LARGE SCALE GENOMIC DNA]</scope>
    <source>
        <strain evidence="2 3">JCM 13916</strain>
    </source>
</reference>
<dbReference type="Proteomes" id="UP000011528">
    <property type="component" value="Unassembled WGS sequence"/>
</dbReference>
<feature type="transmembrane region" description="Helical" evidence="1">
    <location>
        <begin position="96"/>
        <end position="113"/>
    </location>
</feature>
<evidence type="ECO:0000313" key="3">
    <source>
        <dbReference type="Proteomes" id="UP000011528"/>
    </source>
</evidence>
<keyword evidence="1" id="KW-0812">Transmembrane</keyword>
<accession>M0PEZ0</accession>
<organism evidence="2 3">
    <name type="scientific">Halorubrum distributum JCM 13916</name>
    <dbReference type="NCBI Taxonomy" id="1230455"/>
    <lineage>
        <taxon>Archaea</taxon>
        <taxon>Methanobacteriati</taxon>
        <taxon>Methanobacteriota</taxon>
        <taxon>Stenosarchaea group</taxon>
        <taxon>Halobacteria</taxon>
        <taxon>Halobacteriales</taxon>
        <taxon>Haloferacaceae</taxon>
        <taxon>Halorubrum</taxon>
        <taxon>Halorubrum distributum group</taxon>
    </lineage>
</organism>